<dbReference type="Proteomes" id="UP000267017">
    <property type="component" value="Unassembled WGS sequence"/>
</dbReference>
<dbReference type="Gene3D" id="3.40.50.720">
    <property type="entry name" value="NAD(P)-binding Rossmann-like Domain"/>
    <property type="match status" value="1"/>
</dbReference>
<proteinExistence type="predicted"/>
<dbReference type="InterPro" id="IPR001509">
    <property type="entry name" value="Epimerase_deHydtase"/>
</dbReference>
<dbReference type="Pfam" id="PF01370">
    <property type="entry name" value="Epimerase"/>
    <property type="match status" value="1"/>
</dbReference>
<evidence type="ECO:0000313" key="2">
    <source>
        <dbReference type="EMBL" id="RRJ66005.1"/>
    </source>
</evidence>
<gene>
    <name evidence="2" type="ORF">EHV15_26115</name>
</gene>
<evidence type="ECO:0000259" key="1">
    <source>
        <dbReference type="Pfam" id="PF01370"/>
    </source>
</evidence>
<dbReference type="GO" id="GO:0005737">
    <property type="term" value="C:cytoplasm"/>
    <property type="evidence" value="ECO:0007669"/>
    <property type="project" value="TreeGrafter"/>
</dbReference>
<dbReference type="InterPro" id="IPR051783">
    <property type="entry name" value="NAD(P)-dependent_oxidoreduct"/>
</dbReference>
<dbReference type="PANTHER" id="PTHR48079">
    <property type="entry name" value="PROTEIN YEEZ"/>
    <property type="match status" value="1"/>
</dbReference>
<sequence length="313" mass="34420">MTNQEEQHVIVGTGPLGTAVMEELLARGKRVRMVNRSGNARVPAGVEVVKGDATVRESILAACENASVIYHCAKAPYTKWPEMFPPITDGILGAAEATGAKLVYADNLYMYGHTDRVLMEDLPERATDRKGKVRAEMAQKLLAAHRGGKVRVAIGRASDFYGPGVLESALGARVFRAALEGKAASVLGDIDAPHTYIFIRDFAKGLVTLGEREAALGHVWHIPGGETLTTREIVGLVYRFLGQSPKFRVPPKPLLALASWFSADMREIKEMMYMFERPFIVDHGKYEAAFGAKTTPHPEAIRETLEWFKGQVR</sequence>
<organism evidence="2 3">
    <name type="scientific">Paenibacillus oralis</name>
    <dbReference type="NCBI Taxonomy" id="2490856"/>
    <lineage>
        <taxon>Bacteria</taxon>
        <taxon>Bacillati</taxon>
        <taxon>Bacillota</taxon>
        <taxon>Bacilli</taxon>
        <taxon>Bacillales</taxon>
        <taxon>Paenibacillaceae</taxon>
        <taxon>Paenibacillus</taxon>
    </lineage>
</organism>
<feature type="domain" description="NAD-dependent epimerase/dehydratase" evidence="1">
    <location>
        <begin position="12"/>
        <end position="215"/>
    </location>
</feature>
<protein>
    <submittedName>
        <fullName evidence="2">NAD-dependent epimerase/dehydratase family protein</fullName>
    </submittedName>
</protein>
<dbReference type="SUPFAM" id="SSF51735">
    <property type="entry name" value="NAD(P)-binding Rossmann-fold domains"/>
    <property type="match status" value="1"/>
</dbReference>
<name>A0A3P3U6U3_9BACL</name>
<dbReference type="OrthoDB" id="112777at2"/>
<comment type="caution">
    <text evidence="2">The sequence shown here is derived from an EMBL/GenBank/DDBJ whole genome shotgun (WGS) entry which is preliminary data.</text>
</comment>
<dbReference type="InterPro" id="IPR036291">
    <property type="entry name" value="NAD(P)-bd_dom_sf"/>
</dbReference>
<evidence type="ECO:0000313" key="3">
    <source>
        <dbReference type="Proteomes" id="UP000267017"/>
    </source>
</evidence>
<keyword evidence="3" id="KW-1185">Reference proteome</keyword>
<dbReference type="CDD" id="cd05229">
    <property type="entry name" value="SDR_a3"/>
    <property type="match status" value="1"/>
</dbReference>
<accession>A0A3P3U6U3</accession>
<dbReference type="AlphaFoldDB" id="A0A3P3U6U3"/>
<dbReference type="EMBL" id="RRCN01000001">
    <property type="protein sequence ID" value="RRJ66005.1"/>
    <property type="molecule type" value="Genomic_DNA"/>
</dbReference>
<dbReference type="PANTHER" id="PTHR48079:SF6">
    <property type="entry name" value="NAD(P)-BINDING DOMAIN-CONTAINING PROTEIN-RELATED"/>
    <property type="match status" value="1"/>
</dbReference>
<dbReference type="RefSeq" id="WP_128633802.1">
    <property type="nucleotide sequence ID" value="NZ_RRCN01000001.1"/>
</dbReference>
<reference evidence="2 3" key="1">
    <citation type="submission" date="2018-11" db="EMBL/GenBank/DDBJ databases">
        <title>Genome sequencing of Paenibacillus sp. KCOM 3021 (= ChDC PVNT-B20).</title>
        <authorList>
            <person name="Kook J.-K."/>
            <person name="Park S.-N."/>
            <person name="Lim Y.K."/>
        </authorList>
    </citation>
    <scope>NUCLEOTIDE SEQUENCE [LARGE SCALE GENOMIC DNA]</scope>
    <source>
        <strain evidence="2 3">KCOM 3021</strain>
    </source>
</reference>
<dbReference type="GO" id="GO:0004029">
    <property type="term" value="F:aldehyde dehydrogenase (NAD+) activity"/>
    <property type="evidence" value="ECO:0007669"/>
    <property type="project" value="TreeGrafter"/>
</dbReference>